<dbReference type="PANTHER" id="PTHR32268:SF15">
    <property type="entry name" value="HOMOSERINE ACETYLTRANSFERASE FAMILY PROTEIN (AFU_ORTHOLOGUE AFUA_1G15350)"/>
    <property type="match status" value="1"/>
</dbReference>
<gene>
    <name evidence="2" type="ORF">METZ01_LOCUS113845</name>
</gene>
<proteinExistence type="predicted"/>
<evidence type="ECO:0000313" key="2">
    <source>
        <dbReference type="EMBL" id="SVA60991.1"/>
    </source>
</evidence>
<dbReference type="GO" id="GO:0016747">
    <property type="term" value="F:acyltransferase activity, transferring groups other than amino-acyl groups"/>
    <property type="evidence" value="ECO:0007669"/>
    <property type="project" value="InterPro"/>
</dbReference>
<dbReference type="PIRSF" id="PIRSF000443">
    <property type="entry name" value="Homoser_Ac_trans"/>
    <property type="match status" value="1"/>
</dbReference>
<sequence>MNYEIYDLGNIKLLSGEIIKSAKLAYKTYGSLNSNGDNVVLLPTFYTGTHKRNEGFFGPGRAIDPNKHFIVSINMFGNGLSSSPNNTPSPHDGPRFPLVTLWDNVACQHKLLTERLGVNVIALVAGWSMAGCQAYQWGAQFPDIVKTILPFCSSAKTSHHNLVFLEEVKSALCADQNWNEGNYVLPPVKGLKAFARIYAEWAFSKTFYREEEYKKLGFNTIEDLLVNWENDHVENWDANNLLAKIATWKANDISFGPHYKNDLKKALRTISAQTILIPCTQDQYFRPEDNFFE</sequence>
<organism evidence="2">
    <name type="scientific">marine metagenome</name>
    <dbReference type="NCBI Taxonomy" id="408172"/>
    <lineage>
        <taxon>unclassified sequences</taxon>
        <taxon>metagenomes</taxon>
        <taxon>ecological metagenomes</taxon>
    </lineage>
</organism>
<dbReference type="Gene3D" id="3.40.50.1820">
    <property type="entry name" value="alpha/beta hydrolase"/>
    <property type="match status" value="1"/>
</dbReference>
<dbReference type="SUPFAM" id="SSF53474">
    <property type="entry name" value="alpha/beta-Hydrolases"/>
    <property type="match status" value="1"/>
</dbReference>
<name>A0A381X924_9ZZZZ</name>
<dbReference type="NCBIfam" id="NF005757">
    <property type="entry name" value="PRK07581.1"/>
    <property type="match status" value="1"/>
</dbReference>
<evidence type="ECO:0000259" key="1">
    <source>
        <dbReference type="Pfam" id="PF00561"/>
    </source>
</evidence>
<dbReference type="PANTHER" id="PTHR32268">
    <property type="entry name" value="HOMOSERINE O-ACETYLTRANSFERASE"/>
    <property type="match status" value="1"/>
</dbReference>
<dbReference type="Pfam" id="PF00561">
    <property type="entry name" value="Abhydrolase_1"/>
    <property type="match status" value="1"/>
</dbReference>
<dbReference type="InterPro" id="IPR008220">
    <property type="entry name" value="HAT_MetX-like"/>
</dbReference>
<dbReference type="InterPro" id="IPR000073">
    <property type="entry name" value="AB_hydrolase_1"/>
</dbReference>
<feature type="non-terminal residue" evidence="2">
    <location>
        <position position="293"/>
    </location>
</feature>
<reference evidence="2" key="1">
    <citation type="submission" date="2018-05" db="EMBL/GenBank/DDBJ databases">
        <authorList>
            <person name="Lanie J.A."/>
            <person name="Ng W.-L."/>
            <person name="Kazmierczak K.M."/>
            <person name="Andrzejewski T.M."/>
            <person name="Davidsen T.M."/>
            <person name="Wayne K.J."/>
            <person name="Tettelin H."/>
            <person name="Glass J.I."/>
            <person name="Rusch D."/>
            <person name="Podicherti R."/>
            <person name="Tsui H.-C.T."/>
            <person name="Winkler M.E."/>
        </authorList>
    </citation>
    <scope>NUCLEOTIDE SEQUENCE</scope>
</reference>
<feature type="domain" description="AB hydrolase-1" evidence="1">
    <location>
        <begin position="39"/>
        <end position="287"/>
    </location>
</feature>
<accession>A0A381X924</accession>
<dbReference type="InterPro" id="IPR029058">
    <property type="entry name" value="AB_hydrolase_fold"/>
</dbReference>
<dbReference type="EMBL" id="UINC01014270">
    <property type="protein sequence ID" value="SVA60991.1"/>
    <property type="molecule type" value="Genomic_DNA"/>
</dbReference>
<protein>
    <recommendedName>
        <fullName evidence="1">AB hydrolase-1 domain-containing protein</fullName>
    </recommendedName>
</protein>
<dbReference type="AlphaFoldDB" id="A0A381X924"/>